<keyword evidence="2" id="KW-1185">Reference proteome</keyword>
<dbReference type="Gramene" id="OMP10545">
    <property type="protein sequence ID" value="OMP10545"/>
    <property type="gene ID" value="CCACVL1_00880"/>
</dbReference>
<dbReference type="AlphaFoldDB" id="A0A1R3KTZ2"/>
<feature type="non-terminal residue" evidence="1">
    <location>
        <position position="36"/>
    </location>
</feature>
<sequence>MGSESVPGKLSLRLFLTIISYMMLEMKPVDSNHWTE</sequence>
<proteinExistence type="predicted"/>
<protein>
    <submittedName>
        <fullName evidence="1">Uncharacterized protein</fullName>
    </submittedName>
</protein>
<evidence type="ECO:0000313" key="1">
    <source>
        <dbReference type="EMBL" id="OMP10545.1"/>
    </source>
</evidence>
<accession>A0A1R3KTZ2</accession>
<dbReference type="EMBL" id="AWWV01002235">
    <property type="protein sequence ID" value="OMP10545.1"/>
    <property type="molecule type" value="Genomic_DNA"/>
</dbReference>
<reference evidence="1 2" key="1">
    <citation type="submission" date="2013-09" db="EMBL/GenBank/DDBJ databases">
        <title>Corchorus capsularis genome sequencing.</title>
        <authorList>
            <person name="Alam M."/>
            <person name="Haque M.S."/>
            <person name="Islam M.S."/>
            <person name="Emdad E.M."/>
            <person name="Islam M.M."/>
            <person name="Ahmed B."/>
            <person name="Halim A."/>
            <person name="Hossen Q.M.M."/>
            <person name="Hossain M.Z."/>
            <person name="Ahmed R."/>
            <person name="Khan M.M."/>
            <person name="Islam R."/>
            <person name="Rashid M.M."/>
            <person name="Khan S.A."/>
            <person name="Rahman M.S."/>
            <person name="Alam M."/>
        </authorList>
    </citation>
    <scope>NUCLEOTIDE SEQUENCE [LARGE SCALE GENOMIC DNA]</scope>
    <source>
        <strain evidence="2">cv. CVL-1</strain>
        <tissue evidence="1">Whole seedling</tissue>
    </source>
</reference>
<gene>
    <name evidence="1" type="ORF">CCACVL1_00880</name>
</gene>
<organism evidence="1 2">
    <name type="scientific">Corchorus capsularis</name>
    <name type="common">Jute</name>
    <dbReference type="NCBI Taxonomy" id="210143"/>
    <lineage>
        <taxon>Eukaryota</taxon>
        <taxon>Viridiplantae</taxon>
        <taxon>Streptophyta</taxon>
        <taxon>Embryophyta</taxon>
        <taxon>Tracheophyta</taxon>
        <taxon>Spermatophyta</taxon>
        <taxon>Magnoliopsida</taxon>
        <taxon>eudicotyledons</taxon>
        <taxon>Gunneridae</taxon>
        <taxon>Pentapetalae</taxon>
        <taxon>rosids</taxon>
        <taxon>malvids</taxon>
        <taxon>Malvales</taxon>
        <taxon>Malvaceae</taxon>
        <taxon>Grewioideae</taxon>
        <taxon>Apeibeae</taxon>
        <taxon>Corchorus</taxon>
    </lineage>
</organism>
<evidence type="ECO:0000313" key="2">
    <source>
        <dbReference type="Proteomes" id="UP000188268"/>
    </source>
</evidence>
<name>A0A1R3KTZ2_COCAP</name>
<dbReference type="Proteomes" id="UP000188268">
    <property type="component" value="Unassembled WGS sequence"/>
</dbReference>
<comment type="caution">
    <text evidence="1">The sequence shown here is derived from an EMBL/GenBank/DDBJ whole genome shotgun (WGS) entry which is preliminary data.</text>
</comment>